<dbReference type="PROSITE" id="PS50297">
    <property type="entry name" value="ANK_REP_REGION"/>
    <property type="match status" value="4"/>
</dbReference>
<name>A0A5M8PYY2_9LECA</name>
<keyword evidence="8 16" id="KW-0472">Membrane</keyword>
<evidence type="ECO:0000256" key="2">
    <source>
        <dbReference type="ARBA" id="ARBA00004520"/>
    </source>
</evidence>
<feature type="repeat" description="ANK" evidence="14">
    <location>
        <begin position="124"/>
        <end position="156"/>
    </location>
</feature>
<evidence type="ECO:0000259" key="17">
    <source>
        <dbReference type="Pfam" id="PF01529"/>
    </source>
</evidence>
<accession>A0A5M8PYY2</accession>
<dbReference type="Pfam" id="PF12796">
    <property type="entry name" value="Ank_2"/>
    <property type="match status" value="2"/>
</dbReference>
<organism evidence="20 21">
    <name type="scientific">Lasallia pustulata</name>
    <dbReference type="NCBI Taxonomy" id="136370"/>
    <lineage>
        <taxon>Eukaryota</taxon>
        <taxon>Fungi</taxon>
        <taxon>Dikarya</taxon>
        <taxon>Ascomycota</taxon>
        <taxon>Pezizomycotina</taxon>
        <taxon>Lecanoromycetes</taxon>
        <taxon>OSLEUM clade</taxon>
        <taxon>Umbilicariomycetidae</taxon>
        <taxon>Umbilicariales</taxon>
        <taxon>Umbilicariaceae</taxon>
        <taxon>Lasallia</taxon>
    </lineage>
</organism>
<dbReference type="InterPro" id="IPR001594">
    <property type="entry name" value="Palmitoyltrfase_DHHC"/>
</dbReference>
<dbReference type="InterPro" id="IPR057566">
    <property type="entry name" value="TPR_TTI1_N"/>
</dbReference>
<keyword evidence="14" id="KW-0040">ANK repeat</keyword>
<gene>
    <name evidence="20" type="ORF">FRX48_02609</name>
</gene>
<evidence type="ECO:0000256" key="14">
    <source>
        <dbReference type="PROSITE-ProRule" id="PRU00023"/>
    </source>
</evidence>
<dbReference type="GO" id="GO:0019706">
    <property type="term" value="F:protein-cysteine S-palmitoyltransferase activity"/>
    <property type="evidence" value="ECO:0007669"/>
    <property type="project" value="UniProtKB-EC"/>
</dbReference>
<dbReference type="SUPFAM" id="SSF48403">
    <property type="entry name" value="Ankyrin repeat"/>
    <property type="match status" value="1"/>
</dbReference>
<feature type="repeat" description="ANK" evidence="14">
    <location>
        <begin position="190"/>
        <end position="222"/>
    </location>
</feature>
<dbReference type="Pfam" id="PF21547">
    <property type="entry name" value="TTI1"/>
    <property type="match status" value="1"/>
</dbReference>
<dbReference type="InterPro" id="IPR057567">
    <property type="entry name" value="TPR_TTI1_C"/>
</dbReference>
<dbReference type="InterPro" id="IPR049362">
    <property type="entry name" value="TTI1_rpt"/>
</dbReference>
<protein>
    <recommendedName>
        <fullName evidence="4">Palmitoyltransferase AKR1</fullName>
    </recommendedName>
    <alternativeName>
        <fullName evidence="11 12">Ankyrin repeat-containing protein AKR1</fullName>
    </alternativeName>
    <alternativeName>
        <fullName evidence="5">Palmitoyltransferase akr1</fullName>
    </alternativeName>
</protein>
<evidence type="ECO:0000256" key="4">
    <source>
        <dbReference type="ARBA" id="ARBA00016875"/>
    </source>
</evidence>
<keyword evidence="10" id="KW-0449">Lipoprotein</keyword>
<evidence type="ECO:0000256" key="16">
    <source>
        <dbReference type="SAM" id="Phobius"/>
    </source>
</evidence>
<evidence type="ECO:0000256" key="10">
    <source>
        <dbReference type="ARBA" id="ARBA00023288"/>
    </source>
</evidence>
<dbReference type="Gene3D" id="1.25.10.10">
    <property type="entry name" value="Leucine-rich Repeat Variant"/>
    <property type="match status" value="1"/>
</dbReference>
<dbReference type="PANTHER" id="PTHR18460:SF3">
    <property type="entry name" value="TELO2-INTERACTING PROTEIN 1 HOMOLOG"/>
    <property type="match status" value="1"/>
</dbReference>
<dbReference type="SUPFAM" id="SSF48371">
    <property type="entry name" value="ARM repeat"/>
    <property type="match status" value="1"/>
</dbReference>
<keyword evidence="7 16" id="KW-1133">Transmembrane helix</keyword>
<dbReference type="InterPro" id="IPR052587">
    <property type="entry name" value="TELO2-interacting_protein_1"/>
</dbReference>
<feature type="transmembrane region" description="Helical" evidence="16">
    <location>
        <begin position="524"/>
        <end position="548"/>
    </location>
</feature>
<keyword evidence="20" id="KW-0808">Transferase</keyword>
<evidence type="ECO:0000256" key="13">
    <source>
        <dbReference type="ARBA" id="ARBA00048048"/>
    </source>
</evidence>
<feature type="compositionally biased region" description="Basic and acidic residues" evidence="15">
    <location>
        <begin position="1484"/>
        <end position="1493"/>
    </location>
</feature>
<reference evidence="20 21" key="1">
    <citation type="submission" date="2019-09" db="EMBL/GenBank/DDBJ databases">
        <title>The hologenome of the rock-dwelling lichen Lasallia pustulata.</title>
        <authorList>
            <person name="Greshake Tzovaras B."/>
            <person name="Segers F."/>
            <person name="Bicker A."/>
            <person name="Dal Grande F."/>
            <person name="Otte J."/>
            <person name="Hankeln T."/>
            <person name="Schmitt I."/>
            <person name="Ebersberger I."/>
        </authorList>
    </citation>
    <scope>NUCLEOTIDE SEQUENCE [LARGE SCALE GENOMIC DNA]</scope>
    <source>
        <strain evidence="20">A1-1</strain>
    </source>
</reference>
<dbReference type="Pfam" id="PF01529">
    <property type="entry name" value="DHHC"/>
    <property type="match status" value="1"/>
</dbReference>
<evidence type="ECO:0000256" key="12">
    <source>
        <dbReference type="ARBA" id="ARBA00031920"/>
    </source>
</evidence>
<keyword evidence="6 16" id="KW-0812">Transmembrane</keyword>
<comment type="caution">
    <text evidence="20">The sequence shown here is derived from an EMBL/GenBank/DDBJ whole genome shotgun (WGS) entry which is preliminary data.</text>
</comment>
<dbReference type="InterPro" id="IPR016024">
    <property type="entry name" value="ARM-type_fold"/>
</dbReference>
<feature type="domain" description="TTI1 N-terminal TPR" evidence="18">
    <location>
        <begin position="713"/>
        <end position="1045"/>
    </location>
</feature>
<feature type="domain" description="Palmitoyltransferase DHHC" evidence="17">
    <location>
        <begin position="451"/>
        <end position="561"/>
    </location>
</feature>
<feature type="transmembrane region" description="Helical" evidence="16">
    <location>
        <begin position="399"/>
        <end position="417"/>
    </location>
</feature>
<evidence type="ECO:0000256" key="5">
    <source>
        <dbReference type="ARBA" id="ARBA00017919"/>
    </source>
</evidence>
<dbReference type="PANTHER" id="PTHR18460">
    <property type="entry name" value="TEL2 INTERACTING PROTEIN 1 TTI1 FAMILY MEMBER"/>
    <property type="match status" value="1"/>
</dbReference>
<evidence type="ECO:0000256" key="15">
    <source>
        <dbReference type="SAM" id="MobiDB-lite"/>
    </source>
</evidence>
<comment type="similarity">
    <text evidence="3">Belongs to the DHHC palmitoyltransferase family. AKR/ZDHHC17 subfamily.</text>
</comment>
<feature type="region of interest" description="Disordered" evidence="15">
    <location>
        <begin position="1453"/>
        <end position="1503"/>
    </location>
</feature>
<dbReference type="PROSITE" id="PS50088">
    <property type="entry name" value="ANK_REPEAT"/>
    <property type="match status" value="5"/>
</dbReference>
<feature type="transmembrane region" description="Helical" evidence="16">
    <location>
        <begin position="475"/>
        <end position="494"/>
    </location>
</feature>
<dbReference type="GO" id="GO:0031901">
    <property type="term" value="C:early endosome membrane"/>
    <property type="evidence" value="ECO:0007669"/>
    <property type="project" value="UniProtKB-SubCell"/>
</dbReference>
<dbReference type="Proteomes" id="UP000324767">
    <property type="component" value="Unassembled WGS sequence"/>
</dbReference>
<evidence type="ECO:0000313" key="20">
    <source>
        <dbReference type="EMBL" id="KAA6414246.1"/>
    </source>
</evidence>
<evidence type="ECO:0000259" key="18">
    <source>
        <dbReference type="Pfam" id="PF24173"/>
    </source>
</evidence>
<dbReference type="EMBL" id="VXIT01000003">
    <property type="protein sequence ID" value="KAA6414246.1"/>
    <property type="molecule type" value="Genomic_DNA"/>
</dbReference>
<proteinExistence type="inferred from homology"/>
<evidence type="ECO:0000256" key="3">
    <source>
        <dbReference type="ARBA" id="ARBA00010104"/>
    </source>
</evidence>
<comment type="function">
    <text evidence="1">Palmitoyltransferase specific for casein kinase 1.</text>
</comment>
<dbReference type="InterPro" id="IPR036770">
    <property type="entry name" value="Ankyrin_rpt-contain_sf"/>
</dbReference>
<feature type="repeat" description="ANK" evidence="14">
    <location>
        <begin position="157"/>
        <end position="189"/>
    </location>
</feature>
<evidence type="ECO:0000256" key="8">
    <source>
        <dbReference type="ARBA" id="ARBA00023136"/>
    </source>
</evidence>
<comment type="subcellular location">
    <subcellularLocation>
        <location evidence="2">Early endosome membrane</location>
        <topology evidence="2">Multi-pass membrane protein</topology>
    </subcellularLocation>
</comment>
<evidence type="ECO:0000313" key="21">
    <source>
        <dbReference type="Proteomes" id="UP000324767"/>
    </source>
</evidence>
<feature type="transmembrane region" description="Helical" evidence="16">
    <location>
        <begin position="304"/>
        <end position="321"/>
    </location>
</feature>
<feature type="transmembrane region" description="Helical" evidence="16">
    <location>
        <begin position="366"/>
        <end position="387"/>
    </location>
</feature>
<evidence type="ECO:0000256" key="7">
    <source>
        <dbReference type="ARBA" id="ARBA00022989"/>
    </source>
</evidence>
<dbReference type="InterPro" id="IPR011989">
    <property type="entry name" value="ARM-like"/>
</dbReference>
<keyword evidence="9" id="KW-0564">Palmitate</keyword>
<evidence type="ECO:0000259" key="19">
    <source>
        <dbReference type="Pfam" id="PF24181"/>
    </source>
</evidence>
<dbReference type="InterPro" id="IPR002110">
    <property type="entry name" value="Ankyrin_rpt"/>
</dbReference>
<dbReference type="PROSITE" id="PS50216">
    <property type="entry name" value="DHHC"/>
    <property type="match status" value="1"/>
</dbReference>
<evidence type="ECO:0000256" key="1">
    <source>
        <dbReference type="ARBA" id="ARBA00002100"/>
    </source>
</evidence>
<evidence type="ECO:0000256" key="11">
    <source>
        <dbReference type="ARBA" id="ARBA00030960"/>
    </source>
</evidence>
<feature type="repeat" description="ANK" evidence="14">
    <location>
        <begin position="223"/>
        <end position="255"/>
    </location>
</feature>
<feature type="repeat" description="ANK" evidence="14">
    <location>
        <begin position="90"/>
        <end position="122"/>
    </location>
</feature>
<evidence type="ECO:0000256" key="9">
    <source>
        <dbReference type="ARBA" id="ARBA00023139"/>
    </source>
</evidence>
<dbReference type="SMART" id="SM00248">
    <property type="entry name" value="ANK"/>
    <property type="match status" value="5"/>
</dbReference>
<dbReference type="OrthoDB" id="6781668at2759"/>
<feature type="transmembrane region" description="Helical" evidence="16">
    <location>
        <begin position="328"/>
        <end position="346"/>
    </location>
</feature>
<sequence length="1714" mass="189217">MSTILPASQAASQASAGATLGLPTIPNGKASVAPPKLSAAQDVALNNLPPPEQKLPLEEDVMQLARIGEIGPIQKLFDAGRFDANLKDGEGITPLHWAAINNHYALCKFLIESGADVNAKGGESVATPAMWAAQRCHYYVVNLLLQNGADTLLTDAQGYNVLHLATFDGNVFLLILLLHQGVSVDAPDPAGHTSLMWAAYKGYPACVDLFLRWGASVNATDENGFTALHWALVKGSQACVQKLIEYGSDRFAQTSTNKSPHLVAEEMRSTRVWQRALADCGYDEDGNLKAVPLPYASFIKQRVFLSRFFFLCPFVVIYLVISILSHMVIYAAVPIAVFCAYSLQWGAQRLLLWAPPDMRHIHRTPYLAGVFAASCFWLGVCWLTAIFPTTYMSNPVLNFFFAVFYSLCTYFYIYSMVEDPGYVPKLASRNQQKAIIDELLSLWKFDDQNFCVTSKHDHHCPWVHNCVGANNHRHFFLYILFMEITILLFVRLVLSHLENLPPPPSSQCNILAESICQVVLRDTFTLVLAIWATLQLVWVTMLLVVQLVQISRALTTYEAMRGQLHQGSRAAEAVTSALTAGSTSMDGAQLTTSGMGPDPAVPSGPGHVNSHAHKEGCFAQWKKLLGLDSFVATAQGGLEGGVRSRRRHNPFSRGLVTNCKDFWCDPAPYFGKRETGAAMLDGDIVNYARMYEAPPRMKLRRSHQDDNGTIYHGLKSPCVNLSQAALRFQRKSASGKEVVQSLEKLYYVLEDLRAQGPILDEKLADYVFFPLSHIFRDRNTLPARAVESAVQCLRVLIAYGWRDRIDSGLGKQLLILLTFLAGGSPVEAKGKDVNEELSTSAFDCLAAFFEVLGFPSSSTKEFTNIENIPVVGHAVTVMLNGILEGPSSKVQMAALRALHGLLFVVLDKQVRISFFPGVVSSLTKVLQPSSQSKRSYKVLETSLKELRLLIQDVLGDDNAGLLQAETTVSSETLGDKHARPNEAHMEAWSVQVKLALANVTRLRHHSRPEIRNALFQLCVSILEDCRQSLRESTAIVVETLLVISSTGAAEHDRMMQATLKRIMAADAGTVDILKFSLHNWIIALPRIIQSNDDTAKGRIVSQISTSLALIEELCIDSDVLQEAITSNLLTSIISLIQLSPPRGIDQLDATTTSQMLMPSGKSPTAIVFPPVLMDGHEDVLHRLRPIVQRLTASPSSARVARRMTESLRNSSGHEKIASLWLLLRLFDDESFSVSIMEQFLDLETNPKDSRVESLEHVYSISLELLAQPADGAGLDWRLQALALEAVALQARRQSLDFRPELVDALYPVVERIGSGHPSLREHAMTCLNTLSMACGYNSSSDLIVANVDYLVNAVALKLNTFDISPQAPRVLLMMVRLCGPSLIPFLDDLVESIFAALACFHGYSRLVESLFSVLGAIVDEGNKAAVPMLLGEATVSRKKKQYRPITVAELVEALRPPKPTDSNDEDDTQPVPLAGGSPAAATHTHQEPSENKTVEAPSAPPPSKTYTMVQAIARLGQHYLTNDSPMLRRQLLQLTATTCSTLSTNEDEFLPVINDIWPVITQRLYDPEPYVSVASADAVSKICESAGDFMSSRIESEWHELCTLYWKAHRKLQAEKSGSSGRGAYTPAYQVWDALVKLLITIVNFVRVEAEVEDDIFDMLGDYINAREDIREALTCLNPDAAWLEMERQRQLRQEVQQETVPVIGELVFKDITI</sequence>
<evidence type="ECO:0000256" key="6">
    <source>
        <dbReference type="ARBA" id="ARBA00022692"/>
    </source>
</evidence>
<comment type="catalytic activity">
    <reaction evidence="13">
        <text>L-cysteinyl-[protein] + hexadecanoyl-CoA = S-hexadecanoyl-L-cysteinyl-[protein] + CoA</text>
        <dbReference type="Rhea" id="RHEA:36683"/>
        <dbReference type="Rhea" id="RHEA-COMP:10131"/>
        <dbReference type="Rhea" id="RHEA-COMP:11032"/>
        <dbReference type="ChEBI" id="CHEBI:29950"/>
        <dbReference type="ChEBI" id="CHEBI:57287"/>
        <dbReference type="ChEBI" id="CHEBI:57379"/>
        <dbReference type="ChEBI" id="CHEBI:74151"/>
        <dbReference type="EC" id="2.3.1.225"/>
    </reaction>
</comment>
<dbReference type="Gene3D" id="1.25.40.20">
    <property type="entry name" value="Ankyrin repeat-containing domain"/>
    <property type="match status" value="1"/>
</dbReference>
<feature type="domain" description="TTI1 C-terminal TPR" evidence="19">
    <location>
        <begin position="1481"/>
        <end position="1669"/>
    </location>
</feature>
<dbReference type="Pfam" id="PF24173">
    <property type="entry name" value="TPR_TTI1_N"/>
    <property type="match status" value="1"/>
</dbReference>
<dbReference type="Pfam" id="PF24181">
    <property type="entry name" value="TPR_TTI1_C"/>
    <property type="match status" value="1"/>
</dbReference>